<dbReference type="Proteomes" id="UP001141806">
    <property type="component" value="Unassembled WGS sequence"/>
</dbReference>
<reference evidence="1" key="1">
    <citation type="journal article" date="2023" name="Plant J.">
        <title>The genome of the king protea, Protea cynaroides.</title>
        <authorList>
            <person name="Chang J."/>
            <person name="Duong T.A."/>
            <person name="Schoeman C."/>
            <person name="Ma X."/>
            <person name="Roodt D."/>
            <person name="Barker N."/>
            <person name="Li Z."/>
            <person name="Van de Peer Y."/>
            <person name="Mizrachi E."/>
        </authorList>
    </citation>
    <scope>NUCLEOTIDE SEQUENCE</scope>
    <source>
        <tissue evidence="1">Young leaves</tissue>
    </source>
</reference>
<evidence type="ECO:0000313" key="1">
    <source>
        <dbReference type="EMBL" id="KAJ4964151.1"/>
    </source>
</evidence>
<comment type="caution">
    <text evidence="1">The sequence shown here is derived from an EMBL/GenBank/DDBJ whole genome shotgun (WGS) entry which is preliminary data.</text>
</comment>
<name>A0A9Q0HF87_9MAGN</name>
<dbReference type="EMBL" id="JAMYWD010000008">
    <property type="protein sequence ID" value="KAJ4964151.1"/>
    <property type="molecule type" value="Genomic_DNA"/>
</dbReference>
<sequence length="104" mass="11698">MEGYQKENILTKEKPTLASHYSGGLHFIYKQDVDEAISLLESELSKIESDVTSALPELLERAYDFLHDLINLHKKNQLAGLAANLEASLIFLLSVEGRLVETRI</sequence>
<dbReference type="AlphaFoldDB" id="A0A9Q0HF87"/>
<organism evidence="1 2">
    <name type="scientific">Protea cynaroides</name>
    <dbReference type="NCBI Taxonomy" id="273540"/>
    <lineage>
        <taxon>Eukaryota</taxon>
        <taxon>Viridiplantae</taxon>
        <taxon>Streptophyta</taxon>
        <taxon>Embryophyta</taxon>
        <taxon>Tracheophyta</taxon>
        <taxon>Spermatophyta</taxon>
        <taxon>Magnoliopsida</taxon>
        <taxon>Proteales</taxon>
        <taxon>Proteaceae</taxon>
        <taxon>Protea</taxon>
    </lineage>
</organism>
<proteinExistence type="predicted"/>
<keyword evidence="2" id="KW-1185">Reference proteome</keyword>
<gene>
    <name evidence="1" type="ORF">NE237_024090</name>
</gene>
<evidence type="ECO:0000313" key="2">
    <source>
        <dbReference type="Proteomes" id="UP001141806"/>
    </source>
</evidence>
<protein>
    <submittedName>
        <fullName evidence="1">Uncharacterized protein</fullName>
    </submittedName>
</protein>
<accession>A0A9Q0HF87</accession>